<dbReference type="PANTHER" id="PTHR42872">
    <property type="entry name" value="PROTEIN-GLUTAMATE METHYLESTERASE/PROTEIN-GLUTAMINE GLUTAMINASE"/>
    <property type="match status" value="1"/>
</dbReference>
<keyword evidence="1 4" id="KW-0963">Cytoplasm</keyword>
<dbReference type="CDD" id="cd16432">
    <property type="entry name" value="CheB_Rec"/>
    <property type="match status" value="1"/>
</dbReference>
<comment type="PTM">
    <text evidence="4">Phosphorylated by CheA. Phosphorylation of the N-terminal regulatory domain activates the methylesterase activity.</text>
</comment>
<dbReference type="InterPro" id="IPR001789">
    <property type="entry name" value="Sig_transdc_resp-reg_receiver"/>
</dbReference>
<evidence type="ECO:0000259" key="7">
    <source>
        <dbReference type="PROSITE" id="PS50110"/>
    </source>
</evidence>
<dbReference type="GO" id="GO:0006935">
    <property type="term" value="P:chemotaxis"/>
    <property type="evidence" value="ECO:0007669"/>
    <property type="project" value="UniProtKB-UniRule"/>
</dbReference>
<comment type="catalytic activity">
    <reaction evidence="4">
        <text>[protein]-L-glutamate 5-O-methyl ester + H2O = L-glutamyl-[protein] + methanol + H(+)</text>
        <dbReference type="Rhea" id="RHEA:23236"/>
        <dbReference type="Rhea" id="RHEA-COMP:10208"/>
        <dbReference type="Rhea" id="RHEA-COMP:10311"/>
        <dbReference type="ChEBI" id="CHEBI:15377"/>
        <dbReference type="ChEBI" id="CHEBI:15378"/>
        <dbReference type="ChEBI" id="CHEBI:17790"/>
        <dbReference type="ChEBI" id="CHEBI:29973"/>
        <dbReference type="ChEBI" id="CHEBI:82795"/>
        <dbReference type="EC" id="3.1.1.61"/>
    </reaction>
</comment>
<evidence type="ECO:0000259" key="8">
    <source>
        <dbReference type="PROSITE" id="PS50122"/>
    </source>
</evidence>
<dbReference type="Proteomes" id="UP001162889">
    <property type="component" value="Unassembled WGS sequence"/>
</dbReference>
<dbReference type="SMART" id="SM00448">
    <property type="entry name" value="REC"/>
    <property type="match status" value="1"/>
</dbReference>
<dbReference type="GO" id="GO:0008984">
    <property type="term" value="F:protein-glutamate methylesterase activity"/>
    <property type="evidence" value="ECO:0007669"/>
    <property type="project" value="UniProtKB-UniRule"/>
</dbReference>
<comment type="catalytic activity">
    <reaction evidence="4">
        <text>L-glutaminyl-[protein] + H2O = L-glutamyl-[protein] + NH4(+)</text>
        <dbReference type="Rhea" id="RHEA:16441"/>
        <dbReference type="Rhea" id="RHEA-COMP:10207"/>
        <dbReference type="Rhea" id="RHEA-COMP:10208"/>
        <dbReference type="ChEBI" id="CHEBI:15377"/>
        <dbReference type="ChEBI" id="CHEBI:28938"/>
        <dbReference type="ChEBI" id="CHEBI:29973"/>
        <dbReference type="ChEBI" id="CHEBI:30011"/>
        <dbReference type="EC" id="3.5.1.44"/>
    </reaction>
</comment>
<dbReference type="GO" id="GO:0000156">
    <property type="term" value="F:phosphorelay response regulator activity"/>
    <property type="evidence" value="ECO:0007669"/>
    <property type="project" value="InterPro"/>
</dbReference>
<dbReference type="Proteomes" id="UP001155901">
    <property type="component" value="Unassembled WGS sequence"/>
</dbReference>
<dbReference type="HAMAP" id="MF_00099">
    <property type="entry name" value="CheB_chemtxs"/>
    <property type="match status" value="1"/>
</dbReference>
<evidence type="ECO:0000313" key="12">
    <source>
        <dbReference type="Proteomes" id="UP001162889"/>
    </source>
</evidence>
<reference evidence="9" key="1">
    <citation type="submission" date="2021-07" db="EMBL/GenBank/DDBJ databases">
        <title>Characterization of violacein-producing bacteria and related species.</title>
        <authorList>
            <person name="Wilson H.S."/>
            <person name="De Leon M.E."/>
        </authorList>
    </citation>
    <scope>NUCLEOTIDE SEQUENCE</scope>
    <source>
        <strain evidence="9">HSC-15S17</strain>
    </source>
</reference>
<proteinExistence type="inferred from homology"/>
<evidence type="ECO:0000256" key="2">
    <source>
        <dbReference type="ARBA" id="ARBA00022500"/>
    </source>
</evidence>
<keyword evidence="4 5" id="KW-0378">Hydrolase</keyword>
<organism evidence="9 11">
    <name type="scientific">Duganella violaceipulchra</name>
    <dbReference type="NCBI Taxonomy" id="2849652"/>
    <lineage>
        <taxon>Bacteria</taxon>
        <taxon>Pseudomonadati</taxon>
        <taxon>Pseudomonadota</taxon>
        <taxon>Betaproteobacteria</taxon>
        <taxon>Burkholderiales</taxon>
        <taxon>Oxalobacteraceae</taxon>
        <taxon>Telluria group</taxon>
        <taxon>Duganella</taxon>
    </lineage>
</organism>
<evidence type="ECO:0000256" key="3">
    <source>
        <dbReference type="ARBA" id="ARBA00022553"/>
    </source>
</evidence>
<feature type="active site" evidence="4 5">
    <location>
        <position position="309"/>
    </location>
</feature>
<dbReference type="EC" id="3.1.1.61" evidence="4"/>
<dbReference type="GO" id="GO:0005737">
    <property type="term" value="C:cytoplasm"/>
    <property type="evidence" value="ECO:0007669"/>
    <property type="project" value="UniProtKB-SubCell"/>
</dbReference>
<feature type="domain" description="CheB-type methylesterase" evidence="8">
    <location>
        <begin position="175"/>
        <end position="360"/>
    </location>
</feature>
<dbReference type="PANTHER" id="PTHR42872:SF6">
    <property type="entry name" value="PROTEIN-GLUTAMATE METHYLESTERASE_PROTEIN-GLUTAMINE GLUTAMINASE"/>
    <property type="match status" value="1"/>
</dbReference>
<dbReference type="PROSITE" id="PS50110">
    <property type="entry name" value="RESPONSE_REGULATORY"/>
    <property type="match status" value="1"/>
</dbReference>
<keyword evidence="12" id="KW-1185">Reference proteome</keyword>
<dbReference type="GO" id="GO:0050568">
    <property type="term" value="F:protein-glutamine glutaminase activity"/>
    <property type="evidence" value="ECO:0007669"/>
    <property type="project" value="UniProtKB-UniRule"/>
</dbReference>
<evidence type="ECO:0000313" key="11">
    <source>
        <dbReference type="Proteomes" id="UP001155901"/>
    </source>
</evidence>
<evidence type="ECO:0000313" key="10">
    <source>
        <dbReference type="EMBL" id="MCP2009513.1"/>
    </source>
</evidence>
<dbReference type="RefSeq" id="WP_217941990.1">
    <property type="nucleotide sequence ID" value="NZ_JAHTGR010000004.1"/>
</dbReference>
<dbReference type="GO" id="GO:0008168">
    <property type="term" value="F:methyltransferase activity"/>
    <property type="evidence" value="ECO:0007669"/>
    <property type="project" value="UniProtKB-KW"/>
</dbReference>
<comment type="function">
    <text evidence="4">Involved in chemotaxis. Part of a chemotaxis signal transduction system that modulates chemotaxis in response to various stimuli. Catalyzes the demethylation of specific methylglutamate residues introduced into the chemoreceptors (methyl-accepting chemotaxis proteins or MCP) by CheR. Also mediates the irreversible deamidation of specific glutamine residues to glutamic acid.</text>
</comment>
<name>A0AA41H6G3_9BURK</name>
<feature type="modified residue" description="4-aspartylphosphate" evidence="4 6">
    <location>
        <position position="61"/>
    </location>
</feature>
<sequence>MNAPRTPVIRVLVVDDSPVARELLAYLLNSDPALEVIGVVADGEQAVEAAARLRPDVITMDIHLPRLDGYAATRMIMETCPTRIVMVTASPVAHDVADNFRVLEAGALAVLPKPSGPGHPEHAQITEELLRTIKLMAEVSVVRRWRRSESWGAGAVLAAAASTASAAPAAPAPPAGAELRLVAIGASTGGPLALHTILARLKQPFAAPILVVQHISPGFVAGLVEWLGRACGGTVRIAEHGELARAGHVYLAPDDAHMTVRAEGGVARIALSSAPPEHGARPAVASLFRSAAAFGPRAAGVLLTGMGRDGAQELKTMQQAGALTIAQDPDSAIVNGMPGEAVRLGAARHVLAPEAIAGLLNSLTPGAP</sequence>
<dbReference type="PIRSF" id="PIRSF000876">
    <property type="entry name" value="RR_chemtxs_CheB"/>
    <property type="match status" value="1"/>
</dbReference>
<keyword evidence="9" id="KW-0808">Transferase</keyword>
<dbReference type="EMBL" id="JALJZU010000006">
    <property type="protein sequence ID" value="MCP2009513.1"/>
    <property type="molecule type" value="Genomic_DNA"/>
</dbReference>
<feature type="active site" evidence="4 5">
    <location>
        <position position="214"/>
    </location>
</feature>
<feature type="domain" description="Response regulatory" evidence="7">
    <location>
        <begin position="10"/>
        <end position="128"/>
    </location>
</feature>
<comment type="domain">
    <text evidence="4">Contains a C-terminal catalytic domain, and an N-terminal region which modulates catalytic activity.</text>
</comment>
<evidence type="ECO:0000313" key="9">
    <source>
        <dbReference type="EMBL" id="MBV6321239.1"/>
    </source>
</evidence>
<dbReference type="GO" id="GO:0032259">
    <property type="term" value="P:methylation"/>
    <property type="evidence" value="ECO:0007669"/>
    <property type="project" value="UniProtKB-KW"/>
</dbReference>
<feature type="active site" evidence="4 5">
    <location>
        <position position="187"/>
    </location>
</feature>
<gene>
    <name evidence="4 9" type="primary">cheB</name>
    <name evidence="9" type="ORF">KVP70_09855</name>
    <name evidence="10" type="ORF">L1274_003242</name>
</gene>
<evidence type="ECO:0000256" key="6">
    <source>
        <dbReference type="PROSITE-ProRule" id="PRU00169"/>
    </source>
</evidence>
<dbReference type="AlphaFoldDB" id="A0AA41H6G3"/>
<keyword evidence="2 4" id="KW-0145">Chemotaxis</keyword>
<accession>A0AA41H6G3</accession>
<dbReference type="NCBIfam" id="NF001965">
    <property type="entry name" value="PRK00742.1"/>
    <property type="match status" value="1"/>
</dbReference>
<reference evidence="10" key="2">
    <citation type="submission" date="2022-03" db="EMBL/GenBank/DDBJ databases">
        <title>Genome Encyclopedia of Bacteria and Archaea VI: Functional Genomics of Type Strains.</title>
        <authorList>
            <person name="Whitman W."/>
        </authorList>
    </citation>
    <scope>NUCLEOTIDE SEQUENCE</scope>
    <source>
        <strain evidence="10">HSC-15S17</strain>
    </source>
</reference>
<dbReference type="CDD" id="cd17541">
    <property type="entry name" value="REC_CheB-like"/>
    <property type="match status" value="1"/>
</dbReference>
<comment type="subcellular location">
    <subcellularLocation>
        <location evidence="4">Cytoplasm</location>
    </subcellularLocation>
</comment>
<dbReference type="Pfam" id="PF00072">
    <property type="entry name" value="Response_reg"/>
    <property type="match status" value="1"/>
</dbReference>
<keyword evidence="3 4" id="KW-0597">Phosphoprotein</keyword>
<dbReference type="EC" id="3.5.1.44" evidence="4"/>
<keyword evidence="9" id="KW-0489">Methyltransferase</keyword>
<dbReference type="InterPro" id="IPR008248">
    <property type="entry name" value="CheB-like"/>
</dbReference>
<dbReference type="PROSITE" id="PS50122">
    <property type="entry name" value="CHEB"/>
    <property type="match status" value="1"/>
</dbReference>
<evidence type="ECO:0000256" key="4">
    <source>
        <dbReference type="HAMAP-Rule" id="MF_00099"/>
    </source>
</evidence>
<evidence type="ECO:0000256" key="5">
    <source>
        <dbReference type="PROSITE-ProRule" id="PRU00050"/>
    </source>
</evidence>
<protein>
    <recommendedName>
        <fullName evidence="4">Protein-glutamate methylesterase/protein-glutamine glutaminase</fullName>
        <ecNumber evidence="4">3.1.1.61</ecNumber>
        <ecNumber evidence="4">3.5.1.44</ecNumber>
    </recommendedName>
</protein>
<dbReference type="Pfam" id="PF01339">
    <property type="entry name" value="CheB_methylest"/>
    <property type="match status" value="1"/>
</dbReference>
<comment type="similarity">
    <text evidence="4">Belongs to the CheB family.</text>
</comment>
<evidence type="ECO:0000256" key="1">
    <source>
        <dbReference type="ARBA" id="ARBA00022490"/>
    </source>
</evidence>
<dbReference type="EMBL" id="JAHTGR010000004">
    <property type="protein sequence ID" value="MBV6321239.1"/>
    <property type="molecule type" value="Genomic_DNA"/>
</dbReference>
<dbReference type="InterPro" id="IPR000673">
    <property type="entry name" value="Sig_transdc_resp-reg_Me-estase"/>
</dbReference>
<comment type="caution">
    <text evidence="9">The sequence shown here is derived from an EMBL/GenBank/DDBJ whole genome shotgun (WGS) entry which is preliminary data.</text>
</comment>